<feature type="transmembrane region" description="Helical" evidence="1">
    <location>
        <begin position="27"/>
        <end position="45"/>
    </location>
</feature>
<protein>
    <submittedName>
        <fullName evidence="3">DUF58 domain-containing protein</fullName>
    </submittedName>
</protein>
<dbReference type="Pfam" id="PF01882">
    <property type="entry name" value="DUF58"/>
    <property type="match status" value="1"/>
</dbReference>
<sequence length="429" mass="49973">MSADQQTTQQETEETDKPRKAIDTSYFFQKHAIWVLLAFFLVGVWFRFVPLILVSSFLIFLGFFIIAWKNQSLKKVQPTLELSKSRLFAGEEFQMHPAVFNDKWLPLIWLEWEFPKNKDITIGEKERDTYFIRFLWLLSHQRVKWTIDGKAHRRGVYDLGNVKLRSGDGFRFAESEEEHSLNKSLYVYPQLVPVMVPAFRPSMQWAAKGKNGGFLEDPLLISGIRDYQPGDELRRFNWRASARTGRLQRNVYQPVVSEQIMVYGDVSGFVMNRTLFEDQVEQKKYTTKQIDRFEEFLSVIASVAVRYHDQGIRVGYATNSISYKGEKMSVVTPSPDLRQMLDVLAKSTQRVPQNDLVLTELLFNRLLSGPLFIFCESVTKDHVLWYQKYKQKLPDVRFFYQKESDFAEKVNAKKLDIFLKASGSVAEGS</sequence>
<keyword evidence="1" id="KW-1133">Transmembrane helix</keyword>
<evidence type="ECO:0000256" key="1">
    <source>
        <dbReference type="SAM" id="Phobius"/>
    </source>
</evidence>
<dbReference type="Proteomes" id="UP000679749">
    <property type="component" value="Unassembled WGS sequence"/>
</dbReference>
<evidence type="ECO:0000313" key="4">
    <source>
        <dbReference type="Proteomes" id="UP000679749"/>
    </source>
</evidence>
<evidence type="ECO:0000313" key="3">
    <source>
        <dbReference type="EMBL" id="MBS4214994.1"/>
    </source>
</evidence>
<name>A0A942YWE1_9BACI</name>
<dbReference type="PANTHER" id="PTHR34351">
    <property type="entry name" value="SLR1927 PROTEIN-RELATED"/>
    <property type="match status" value="1"/>
</dbReference>
<dbReference type="InterPro" id="IPR002881">
    <property type="entry name" value="DUF58"/>
</dbReference>
<evidence type="ECO:0000259" key="2">
    <source>
        <dbReference type="Pfam" id="PF01882"/>
    </source>
</evidence>
<dbReference type="PANTHER" id="PTHR34351:SF2">
    <property type="entry name" value="DUF58 DOMAIN-CONTAINING PROTEIN"/>
    <property type="match status" value="1"/>
</dbReference>
<proteinExistence type="predicted"/>
<dbReference type="RefSeq" id="WP_213119491.1">
    <property type="nucleotide sequence ID" value="NZ_JAGYPF010000004.1"/>
</dbReference>
<keyword evidence="4" id="KW-1185">Reference proteome</keyword>
<feature type="domain" description="DUF58" evidence="2">
    <location>
        <begin position="224"/>
        <end position="316"/>
    </location>
</feature>
<keyword evidence="1" id="KW-0472">Membrane</keyword>
<comment type="caution">
    <text evidence="3">The sequence shown here is derived from an EMBL/GenBank/DDBJ whole genome shotgun (WGS) entry which is preliminary data.</text>
</comment>
<keyword evidence="1" id="KW-0812">Transmembrane</keyword>
<dbReference type="EMBL" id="JAGYPF010000004">
    <property type="protein sequence ID" value="MBS4214994.1"/>
    <property type="molecule type" value="Genomic_DNA"/>
</dbReference>
<dbReference type="AlphaFoldDB" id="A0A942YWE1"/>
<accession>A0A942YWE1</accession>
<organism evidence="3 4">
    <name type="scientific">Neobacillus rhizophilus</name>
    <dbReference type="NCBI Taxonomy" id="2833579"/>
    <lineage>
        <taxon>Bacteria</taxon>
        <taxon>Bacillati</taxon>
        <taxon>Bacillota</taxon>
        <taxon>Bacilli</taxon>
        <taxon>Bacillales</taxon>
        <taxon>Bacillaceae</taxon>
        <taxon>Neobacillus</taxon>
    </lineage>
</organism>
<reference evidence="3" key="1">
    <citation type="submission" date="2021-05" db="EMBL/GenBank/DDBJ databases">
        <title>Novel Bacillus species.</title>
        <authorList>
            <person name="Liu G."/>
        </authorList>
    </citation>
    <scope>NUCLEOTIDE SEQUENCE</scope>
    <source>
        <strain evidence="3">FJAT-49825</strain>
    </source>
</reference>
<gene>
    <name evidence="3" type="ORF">KHA99_21340</name>
</gene>